<protein>
    <recommendedName>
        <fullName evidence="4">Putative phospholipase</fullName>
        <ecNumber evidence="4">3.1.1.47</ecNumber>
    </recommendedName>
</protein>
<evidence type="ECO:0000256" key="6">
    <source>
        <dbReference type="SAM" id="MobiDB-lite"/>
    </source>
</evidence>
<dbReference type="PIRSF" id="PIRSF018169">
    <property type="entry name" value="PAF_acetylhydrolase"/>
    <property type="match status" value="1"/>
</dbReference>
<evidence type="ECO:0000256" key="2">
    <source>
        <dbReference type="ARBA" id="ARBA00022963"/>
    </source>
</evidence>
<comment type="catalytic activity">
    <reaction evidence="4">
        <text>a 1-O-alkyl-2-acetyl-sn-glycero-3-phosphocholine + H2O = a 1-O-alkyl-sn-glycero-3-phosphocholine + acetate + H(+)</text>
        <dbReference type="Rhea" id="RHEA:17777"/>
        <dbReference type="ChEBI" id="CHEBI:15377"/>
        <dbReference type="ChEBI" id="CHEBI:15378"/>
        <dbReference type="ChEBI" id="CHEBI:30089"/>
        <dbReference type="ChEBI" id="CHEBI:30909"/>
        <dbReference type="ChEBI" id="CHEBI:36707"/>
        <dbReference type="EC" id="3.1.1.47"/>
    </reaction>
</comment>
<keyword evidence="8" id="KW-1185">Reference proteome</keyword>
<reference evidence="8" key="1">
    <citation type="submission" date="2019-06" db="EMBL/GenBank/DDBJ databases">
        <authorList>
            <person name="Broberg M."/>
        </authorList>
    </citation>
    <scope>NUCLEOTIDE SEQUENCE [LARGE SCALE GENOMIC DNA]</scope>
</reference>
<feature type="active site" description="Nucleophile" evidence="5">
    <location>
        <position position="373"/>
    </location>
</feature>
<evidence type="ECO:0000256" key="1">
    <source>
        <dbReference type="ARBA" id="ARBA00022801"/>
    </source>
</evidence>
<proteinExistence type="inferred from homology"/>
<reference evidence="7 8" key="2">
    <citation type="submission" date="2021-10" db="EMBL/GenBank/DDBJ databases">
        <authorList>
            <person name="Piombo E."/>
        </authorList>
    </citation>
    <scope>NUCLEOTIDE SEQUENCE [LARGE SCALE GENOMIC DNA]</scope>
</reference>
<dbReference type="GO" id="GO:0016042">
    <property type="term" value="P:lipid catabolic process"/>
    <property type="evidence" value="ECO:0007669"/>
    <property type="project" value="UniProtKB-KW"/>
</dbReference>
<feature type="active site" description="Charge relay system" evidence="5">
    <location>
        <position position="476"/>
    </location>
</feature>
<dbReference type="InterPro" id="IPR029058">
    <property type="entry name" value="AB_hydrolase_fold"/>
</dbReference>
<feature type="region of interest" description="Disordered" evidence="6">
    <location>
        <begin position="387"/>
        <end position="409"/>
    </location>
</feature>
<dbReference type="Gene3D" id="3.40.50.1820">
    <property type="entry name" value="alpha/beta hydrolase"/>
    <property type="match status" value="1"/>
</dbReference>
<comment type="similarity">
    <text evidence="4">Belongs to the serine esterase family.</text>
</comment>
<dbReference type="Pfam" id="PF03403">
    <property type="entry name" value="PAF-AH_p_II"/>
    <property type="match status" value="1"/>
</dbReference>
<dbReference type="GO" id="GO:0003847">
    <property type="term" value="F:1-alkyl-2-acetylglycerophosphocholine esterase activity"/>
    <property type="evidence" value="ECO:0007669"/>
    <property type="project" value="UniProtKB-UniRule"/>
</dbReference>
<dbReference type="EC" id="3.1.1.47" evidence="4"/>
<dbReference type="Proteomes" id="UP000754883">
    <property type="component" value="Unassembled WGS sequence"/>
</dbReference>
<dbReference type="AlphaFoldDB" id="A0A9N9UNX5"/>
<sequence length="569" mass="61787">MRPPEDFELEALIDNEEADDLLSAPDAPLSMPASPDFGAHHHHQQPKWLTQSRHRSWIRSFPSKIIARVWPFLRPRLTWRYILSSLVTLYILFCFITRQPLLASNLPGYTGTYGVGAVDVEVPLPGGTKRISEAAFKSSGDAAFEVETVLVSIYYPTSREYRSPKPRYYWIPKPVSLTAAGYAKLAHVDNFIMRPIFTLFLWAVGGGITIPAEVDAPLLSADEIIVPITPSLKDRGDAPHNTTFPITVFSHGMASSRTDYTNFLGELASRGHIIAAVEHRDGSCPGSLVKLDPKDPGRRVLPLRQSDLSEPMDTPDLKRTQLAFRDAEILGAVHLLRSINAGDPIPNSRAALTTLPSWAGRLNLDLLTIAGHSYGATGALQALTTVAGPKSSSSSSSSSGDEDTLPASAGIILDPGKGSGPLNHNTTQPLLVIHSNSWSRPSSALFHGRPHFDTVRDLVANSPSPSWFLTAIGTSHPSVTDAPLLEPLLLSWTTGAGLDVRGALAEYVAAAADFLAFVPTGSVREGSVLAQAASHREYDKWVSKERKEEFPKAMAKLWEVHVSPETKQG</sequence>
<keyword evidence="2 4" id="KW-0442">Lipid degradation</keyword>
<gene>
    <name evidence="7" type="ORF">CBYS24578_00003698</name>
</gene>
<evidence type="ECO:0000256" key="4">
    <source>
        <dbReference type="PIRNR" id="PIRNR018169"/>
    </source>
</evidence>
<dbReference type="EMBL" id="CABFNO020001536">
    <property type="protein sequence ID" value="CAG9995495.1"/>
    <property type="molecule type" value="Genomic_DNA"/>
</dbReference>
<name>A0A9N9UNX5_9HYPO</name>
<organism evidence="7 8">
    <name type="scientific">Clonostachys byssicola</name>
    <dbReference type="NCBI Taxonomy" id="160290"/>
    <lineage>
        <taxon>Eukaryota</taxon>
        <taxon>Fungi</taxon>
        <taxon>Dikarya</taxon>
        <taxon>Ascomycota</taxon>
        <taxon>Pezizomycotina</taxon>
        <taxon>Sordariomycetes</taxon>
        <taxon>Hypocreomycetidae</taxon>
        <taxon>Hypocreales</taxon>
        <taxon>Bionectriaceae</taxon>
        <taxon>Clonostachys</taxon>
    </lineage>
</organism>
<evidence type="ECO:0000256" key="3">
    <source>
        <dbReference type="ARBA" id="ARBA00023098"/>
    </source>
</evidence>
<evidence type="ECO:0000256" key="5">
    <source>
        <dbReference type="PIRSR" id="PIRSR018169-1"/>
    </source>
</evidence>
<evidence type="ECO:0000313" key="8">
    <source>
        <dbReference type="Proteomes" id="UP000754883"/>
    </source>
</evidence>
<dbReference type="SUPFAM" id="SSF53474">
    <property type="entry name" value="alpha/beta-Hydrolases"/>
    <property type="match status" value="1"/>
</dbReference>
<accession>A0A9N9UNX5</accession>
<keyword evidence="1 4" id="KW-0378">Hydrolase</keyword>
<evidence type="ECO:0000313" key="7">
    <source>
        <dbReference type="EMBL" id="CAG9995495.1"/>
    </source>
</evidence>
<feature type="active site" description="Charge relay system" evidence="5">
    <location>
        <position position="414"/>
    </location>
</feature>
<comment type="caution">
    <text evidence="7">The sequence shown here is derived from an EMBL/GenBank/DDBJ whole genome shotgun (WGS) entry which is preliminary data.</text>
</comment>
<dbReference type="PANTHER" id="PTHR10272:SF11">
    <property type="entry name" value="PHOSPHOLIPASE-RELATED"/>
    <property type="match status" value="1"/>
</dbReference>
<keyword evidence="3 4" id="KW-0443">Lipid metabolism</keyword>
<dbReference type="OrthoDB" id="2363873at2759"/>
<dbReference type="PANTHER" id="PTHR10272">
    <property type="entry name" value="PLATELET-ACTIVATING FACTOR ACETYLHYDROLASE"/>
    <property type="match status" value="1"/>
</dbReference>
<dbReference type="InterPro" id="IPR016715">
    <property type="entry name" value="PAF_acetylhydro_eukaryote"/>
</dbReference>